<dbReference type="PANTHER" id="PTHR11039">
    <property type="entry name" value="NEBULIN"/>
    <property type="match status" value="1"/>
</dbReference>
<dbReference type="Proteomes" id="UP000008144">
    <property type="component" value="Chromosome 1"/>
</dbReference>
<feature type="region of interest" description="Disordered" evidence="3">
    <location>
        <begin position="194"/>
        <end position="282"/>
    </location>
</feature>
<dbReference type="GeneTree" id="ENSGT01120000276584"/>
<evidence type="ECO:0000256" key="1">
    <source>
        <dbReference type="ARBA" id="ARBA00022737"/>
    </source>
</evidence>
<reference evidence="4" key="3">
    <citation type="submission" date="2025-08" db="UniProtKB">
        <authorList>
            <consortium name="Ensembl"/>
        </authorList>
    </citation>
    <scope>IDENTIFICATION</scope>
</reference>
<keyword evidence="1" id="KW-0677">Repeat</keyword>
<evidence type="ECO:0000313" key="4">
    <source>
        <dbReference type="Ensembl" id="ENSCINP00000034393.1"/>
    </source>
</evidence>
<reference evidence="4" key="4">
    <citation type="submission" date="2025-09" db="UniProtKB">
        <authorList>
            <consortium name="Ensembl"/>
        </authorList>
    </citation>
    <scope>IDENTIFICATION</scope>
</reference>
<dbReference type="EMBL" id="EAAA01000424">
    <property type="status" value="NOT_ANNOTATED_CDS"/>
    <property type="molecule type" value="Genomic_DNA"/>
</dbReference>
<reference evidence="4" key="2">
    <citation type="journal article" date="2008" name="Genome Biol.">
        <title>Improved genome assembly and evidence-based global gene model set for the chordate Ciona intestinalis: new insight into intron and operon populations.</title>
        <authorList>
            <person name="Satou Y."/>
            <person name="Mineta K."/>
            <person name="Ogasawara M."/>
            <person name="Sasakura Y."/>
            <person name="Shoguchi E."/>
            <person name="Ueno K."/>
            <person name="Yamada L."/>
            <person name="Matsumoto J."/>
            <person name="Wasserscheid J."/>
            <person name="Dewar K."/>
            <person name="Wiley G.B."/>
            <person name="Macmil S.L."/>
            <person name="Roe B.A."/>
            <person name="Zeller R.W."/>
            <person name="Hastings K.E."/>
            <person name="Lemaire P."/>
            <person name="Lindquist E."/>
            <person name="Endo T."/>
            <person name="Hotta K."/>
            <person name="Inaba K."/>
        </authorList>
    </citation>
    <scope>NUCLEOTIDE SEQUENCE [LARGE SCALE GENOMIC DNA]</scope>
    <source>
        <strain evidence="4">wild type</strain>
    </source>
</reference>
<evidence type="ECO:0000256" key="2">
    <source>
        <dbReference type="ARBA" id="ARBA00023203"/>
    </source>
</evidence>
<evidence type="ECO:0000313" key="5">
    <source>
        <dbReference type="Proteomes" id="UP000008144"/>
    </source>
</evidence>
<dbReference type="AlphaFoldDB" id="H2XXK9"/>
<organism evidence="4 5">
    <name type="scientific">Ciona intestinalis</name>
    <name type="common">Transparent sea squirt</name>
    <name type="synonym">Ascidia intestinalis</name>
    <dbReference type="NCBI Taxonomy" id="7719"/>
    <lineage>
        <taxon>Eukaryota</taxon>
        <taxon>Metazoa</taxon>
        <taxon>Chordata</taxon>
        <taxon>Tunicata</taxon>
        <taxon>Ascidiacea</taxon>
        <taxon>Phlebobranchia</taxon>
        <taxon>Cionidae</taxon>
        <taxon>Ciona</taxon>
    </lineage>
</organism>
<dbReference type="Ensembl" id="ENSCINT00000032508.1">
    <property type="protein sequence ID" value="ENSCINP00000034393.1"/>
    <property type="gene ID" value="ENSCING00000022703.1"/>
</dbReference>
<accession>H2XXK9</accession>
<keyword evidence="2" id="KW-0009">Actin-binding</keyword>
<dbReference type="EMBL" id="EAAA01000423">
    <property type="status" value="NOT_ANNOTATED_CDS"/>
    <property type="molecule type" value="Genomic_DNA"/>
</dbReference>
<feature type="region of interest" description="Disordered" evidence="3">
    <location>
        <begin position="40"/>
        <end position="63"/>
    </location>
</feature>
<proteinExistence type="predicted"/>
<dbReference type="PANTHER" id="PTHR11039:SF64">
    <property type="entry name" value="NEBULIN-RELATED-ANCHORING PROTEIN-LIKE"/>
    <property type="match status" value="1"/>
</dbReference>
<protein>
    <recommendedName>
        <fullName evidence="6">SH3 domain-containing protein</fullName>
    </recommendedName>
</protein>
<dbReference type="InterPro" id="IPR055297">
    <property type="entry name" value="NEBU/NEBL"/>
</dbReference>
<reference evidence="5" key="1">
    <citation type="journal article" date="2002" name="Science">
        <title>The draft genome of Ciona intestinalis: insights into chordate and vertebrate origins.</title>
        <authorList>
            <person name="Dehal P."/>
            <person name="Satou Y."/>
            <person name="Campbell R.K."/>
            <person name="Chapman J."/>
            <person name="Degnan B."/>
            <person name="De Tomaso A."/>
            <person name="Davidson B."/>
            <person name="Di Gregorio A."/>
            <person name="Gelpke M."/>
            <person name="Goodstein D.M."/>
            <person name="Harafuji N."/>
            <person name="Hastings K.E."/>
            <person name="Ho I."/>
            <person name="Hotta K."/>
            <person name="Huang W."/>
            <person name="Kawashima T."/>
            <person name="Lemaire P."/>
            <person name="Martinez D."/>
            <person name="Meinertzhagen I.A."/>
            <person name="Necula S."/>
            <person name="Nonaka M."/>
            <person name="Putnam N."/>
            <person name="Rash S."/>
            <person name="Saiga H."/>
            <person name="Satake M."/>
            <person name="Terry A."/>
            <person name="Yamada L."/>
            <person name="Wang H.G."/>
            <person name="Awazu S."/>
            <person name="Azumi K."/>
            <person name="Boore J."/>
            <person name="Branno M."/>
            <person name="Chin-Bow S."/>
            <person name="DeSantis R."/>
            <person name="Doyle S."/>
            <person name="Francino P."/>
            <person name="Keys D.N."/>
            <person name="Haga S."/>
            <person name="Hayashi H."/>
            <person name="Hino K."/>
            <person name="Imai K.S."/>
            <person name="Inaba K."/>
            <person name="Kano S."/>
            <person name="Kobayashi K."/>
            <person name="Kobayashi M."/>
            <person name="Lee B.I."/>
            <person name="Makabe K.W."/>
            <person name="Manohar C."/>
            <person name="Matassi G."/>
            <person name="Medina M."/>
            <person name="Mochizuki Y."/>
            <person name="Mount S."/>
            <person name="Morishita T."/>
            <person name="Miura S."/>
            <person name="Nakayama A."/>
            <person name="Nishizaka S."/>
            <person name="Nomoto H."/>
            <person name="Ohta F."/>
            <person name="Oishi K."/>
            <person name="Rigoutsos I."/>
            <person name="Sano M."/>
            <person name="Sasaki A."/>
            <person name="Sasakura Y."/>
            <person name="Shoguchi E."/>
            <person name="Shin-i T."/>
            <person name="Spagnuolo A."/>
            <person name="Stainier D."/>
            <person name="Suzuki M.M."/>
            <person name="Tassy O."/>
            <person name="Takatori N."/>
            <person name="Tokuoka M."/>
            <person name="Yagi K."/>
            <person name="Yoshizaki F."/>
            <person name="Wada S."/>
            <person name="Zhang C."/>
            <person name="Hyatt P.D."/>
            <person name="Larimer F."/>
            <person name="Detter C."/>
            <person name="Doggett N."/>
            <person name="Glavina T."/>
            <person name="Hawkins T."/>
            <person name="Richardson P."/>
            <person name="Lucas S."/>
            <person name="Kohara Y."/>
            <person name="Levine M."/>
            <person name="Satoh N."/>
            <person name="Rokhsar D.S."/>
        </authorList>
    </citation>
    <scope>NUCLEOTIDE SEQUENCE [LARGE SCALE GENOMIC DNA]</scope>
</reference>
<evidence type="ECO:0000256" key="3">
    <source>
        <dbReference type="SAM" id="MobiDB-lite"/>
    </source>
</evidence>
<dbReference type="InterPro" id="IPR000900">
    <property type="entry name" value="Nebulin_repeat"/>
</dbReference>
<sequence>VTIFVLQSYYKKEFEKNKAKNNQVFLLKDVQDISHAVEKQKQASKNSYKTDYKQNVSNNLPPDHPDFARARQSAMNASDIEYTKQKKEAIDTYRGFQTMDSRDHPVVQQASKASQLMSDATYKEGYNKGKDKNKYDVTTTEKYMAAKELENTSSDVKYKSAYEMNKDVQEISHAVSTQQQASKQVYKKDYKKNIVGRGPQDPVQAYPEHDQHRKATNLTSSVNYKNEYEKNKGKNQTSIPETHEMSLSKELQPVLSKKQYTQKSKDQQKNVHVGSGRPPLNDVQEISRAVSTQQQASKQVYKEDFNKNIVGKGPQDPAKSYPEYDLLREVSKQASKVKYKSAYEMNKGKNQTSIPETHEYKFAKELGNTSSDAEYVREADKMMHTHNLPLDYPEFVRAKENAKNASDKNYPDGLGPFHSVSETHEMERAKSLQPLKETVYSKEASTHNLPLDYPEFVRAKENAINASDTKYKKNHKETKALKTPEMVLSKSLRPIVSNKLYMDNFKKNVVGKAPADLTGSYPEYDHAREVSKMISKRKYKEDYMADKDIIYYPVHLTPGYEAAVKSNEHQSDVIYKGCQEKIGRLQ</sequence>
<dbReference type="SMART" id="SM00227">
    <property type="entry name" value="NEBU"/>
    <property type="match status" value="14"/>
</dbReference>
<dbReference type="PROSITE" id="PS51216">
    <property type="entry name" value="NEBULIN"/>
    <property type="match status" value="5"/>
</dbReference>
<dbReference type="Pfam" id="PF00880">
    <property type="entry name" value="Nebulin"/>
    <property type="match status" value="5"/>
</dbReference>
<keyword evidence="5" id="KW-1185">Reference proteome</keyword>
<evidence type="ECO:0008006" key="6">
    <source>
        <dbReference type="Google" id="ProtNLM"/>
    </source>
</evidence>
<dbReference type="GO" id="GO:0051015">
    <property type="term" value="F:actin filament binding"/>
    <property type="evidence" value="ECO:0007669"/>
    <property type="project" value="InterPro"/>
</dbReference>
<dbReference type="GO" id="GO:0030018">
    <property type="term" value="C:Z disc"/>
    <property type="evidence" value="ECO:0007669"/>
    <property type="project" value="InterPro"/>
</dbReference>
<dbReference type="HOGENOM" id="CLU_465850_0_0_1"/>
<feature type="compositionally biased region" description="Polar residues" evidence="3">
    <location>
        <begin position="43"/>
        <end position="60"/>
    </location>
</feature>
<name>H2XXK9_CIOIN</name>